<dbReference type="Gene3D" id="2.40.128.680">
    <property type="match status" value="1"/>
</dbReference>
<keyword evidence="3" id="KW-1185">Reference proteome</keyword>
<evidence type="ECO:0000256" key="1">
    <source>
        <dbReference type="SAM" id="MobiDB-lite"/>
    </source>
</evidence>
<dbReference type="AlphaFoldDB" id="A0A9P5BWQ6"/>
<dbReference type="GO" id="GO:0032299">
    <property type="term" value="C:ribonuclease H2 complex"/>
    <property type="evidence" value="ECO:0007669"/>
    <property type="project" value="InterPro"/>
</dbReference>
<dbReference type="CDD" id="cd09271">
    <property type="entry name" value="RNase_H2-C"/>
    <property type="match status" value="1"/>
</dbReference>
<dbReference type="InterPro" id="IPR013924">
    <property type="entry name" value="RNase_H2_suC"/>
</dbReference>
<name>A0A9P5BWQ6_9PLEO</name>
<feature type="region of interest" description="Disordered" evidence="1">
    <location>
        <begin position="1"/>
        <end position="29"/>
    </location>
</feature>
<evidence type="ECO:0000313" key="2">
    <source>
        <dbReference type="EMBL" id="KAF3033177.1"/>
    </source>
</evidence>
<proteinExistence type="predicted"/>
<evidence type="ECO:0000313" key="3">
    <source>
        <dbReference type="Proteomes" id="UP000758155"/>
    </source>
</evidence>
<reference evidence="2" key="1">
    <citation type="submission" date="2019-04" db="EMBL/GenBank/DDBJ databases">
        <title>Sequencing of skin fungus with MAO and IRED activity.</title>
        <authorList>
            <person name="Marsaioli A.J."/>
            <person name="Bonatto J.M.C."/>
            <person name="Reis Junior O."/>
        </authorList>
    </citation>
    <scope>NUCLEOTIDE SEQUENCE</scope>
    <source>
        <strain evidence="2">28M1</strain>
    </source>
</reference>
<comment type="caution">
    <text evidence="2">The sequence shown here is derived from an EMBL/GenBank/DDBJ whole genome shotgun (WGS) entry which is preliminary data.</text>
</comment>
<dbReference type="GO" id="GO:0006401">
    <property type="term" value="P:RNA catabolic process"/>
    <property type="evidence" value="ECO:0007669"/>
    <property type="project" value="InterPro"/>
</dbReference>
<organism evidence="2 3">
    <name type="scientific">Didymella heteroderae</name>
    <dbReference type="NCBI Taxonomy" id="1769908"/>
    <lineage>
        <taxon>Eukaryota</taxon>
        <taxon>Fungi</taxon>
        <taxon>Dikarya</taxon>
        <taxon>Ascomycota</taxon>
        <taxon>Pezizomycotina</taxon>
        <taxon>Dothideomycetes</taxon>
        <taxon>Pleosporomycetidae</taxon>
        <taxon>Pleosporales</taxon>
        <taxon>Pleosporineae</taxon>
        <taxon>Didymellaceae</taxon>
        <taxon>Didymella</taxon>
    </lineage>
</organism>
<protein>
    <submittedName>
        <fullName evidence="2">Uncharacterized protein</fullName>
    </submittedName>
</protein>
<dbReference type="PANTHER" id="PTHR47204:SF1">
    <property type="entry name" value="RIBONUCLEASE H2 SUBUNIT C"/>
    <property type="match status" value="1"/>
</dbReference>
<gene>
    <name evidence="2" type="ORF">E8E12_000930</name>
</gene>
<dbReference type="Pfam" id="PF08615">
    <property type="entry name" value="RNase_H2_suC"/>
    <property type="match status" value="1"/>
</dbReference>
<dbReference type="OrthoDB" id="6222486at2759"/>
<dbReference type="EMBL" id="SWKV01000085">
    <property type="protein sequence ID" value="KAF3033177.1"/>
    <property type="molecule type" value="Genomic_DNA"/>
</dbReference>
<dbReference type="Proteomes" id="UP000758155">
    <property type="component" value="Unassembled WGS sequence"/>
</dbReference>
<dbReference type="PANTHER" id="PTHR47204">
    <property type="entry name" value="OS02G0168900 PROTEIN"/>
    <property type="match status" value="1"/>
</dbReference>
<sequence>MLSIQPTDSKKCTPNLLPARINHNGPIHNTQRYWTPTTDEKGIPQQSAHAMWTPSDTYAGTQHVHFRGRHLHGTPLPLPSSHTGAILSITDKLAPQAPSQPRTAEPADDDEDIDEVVDELPEEVKIAEQIGEFDEVVVWGHGGTVDEGSDMFVRGLREWVGFAVSMHCDEEEDEGMKANGAKVS</sequence>
<accession>A0A9P5BWQ6</accession>